<feature type="domain" description="MaoC-like" evidence="1">
    <location>
        <begin position="1"/>
        <end position="72"/>
    </location>
</feature>
<evidence type="ECO:0000259" key="1">
    <source>
        <dbReference type="Pfam" id="PF01575"/>
    </source>
</evidence>
<dbReference type="PANTHER" id="PTHR43437:SF3">
    <property type="entry name" value="HYDROXYACYL-THIOESTER DEHYDRATASE TYPE 2, MITOCHONDRIAL"/>
    <property type="match status" value="1"/>
</dbReference>
<evidence type="ECO:0000313" key="2">
    <source>
        <dbReference type="EMBL" id="KKM32877.1"/>
    </source>
</evidence>
<dbReference type="SUPFAM" id="SSF54637">
    <property type="entry name" value="Thioesterase/thiol ester dehydrase-isomerase"/>
    <property type="match status" value="1"/>
</dbReference>
<sequence>IHLDDAFAKTTIFGRRVAHGMLVAGLFSGLLGQTLPGEGTIYLGQTLKFVKPVFIGDEVTASVEITNIREDKPISTLKTVCANHDGEVVIDGEAVVRV</sequence>
<organism evidence="2">
    <name type="scientific">marine sediment metagenome</name>
    <dbReference type="NCBI Taxonomy" id="412755"/>
    <lineage>
        <taxon>unclassified sequences</taxon>
        <taxon>metagenomes</taxon>
        <taxon>ecological metagenomes</taxon>
    </lineage>
</organism>
<protein>
    <recommendedName>
        <fullName evidence="1">MaoC-like domain-containing protein</fullName>
    </recommendedName>
</protein>
<comment type="caution">
    <text evidence="2">The sequence shown here is derived from an EMBL/GenBank/DDBJ whole genome shotgun (WGS) entry which is preliminary data.</text>
</comment>
<dbReference type="EMBL" id="LAZR01012144">
    <property type="protein sequence ID" value="KKM32877.1"/>
    <property type="molecule type" value="Genomic_DNA"/>
</dbReference>
<accession>A0A0F9L229</accession>
<dbReference type="Pfam" id="PF01575">
    <property type="entry name" value="MaoC_dehydratas"/>
    <property type="match status" value="1"/>
</dbReference>
<name>A0A0F9L229_9ZZZZ</name>
<dbReference type="InterPro" id="IPR002539">
    <property type="entry name" value="MaoC-like_dom"/>
</dbReference>
<dbReference type="PANTHER" id="PTHR43437">
    <property type="entry name" value="HYDROXYACYL-THIOESTER DEHYDRATASE TYPE 2, MITOCHONDRIAL-RELATED"/>
    <property type="match status" value="1"/>
</dbReference>
<proteinExistence type="predicted"/>
<dbReference type="GO" id="GO:0006633">
    <property type="term" value="P:fatty acid biosynthetic process"/>
    <property type="evidence" value="ECO:0007669"/>
    <property type="project" value="TreeGrafter"/>
</dbReference>
<dbReference type="Gene3D" id="3.10.129.10">
    <property type="entry name" value="Hotdog Thioesterase"/>
    <property type="match status" value="1"/>
</dbReference>
<feature type="non-terminal residue" evidence="2">
    <location>
        <position position="1"/>
    </location>
</feature>
<dbReference type="InterPro" id="IPR050965">
    <property type="entry name" value="UPF0336/Enoyl-CoA_hydratase"/>
</dbReference>
<dbReference type="GO" id="GO:0019171">
    <property type="term" value="F:(3R)-hydroxyacyl-[acyl-carrier-protein] dehydratase activity"/>
    <property type="evidence" value="ECO:0007669"/>
    <property type="project" value="TreeGrafter"/>
</dbReference>
<dbReference type="InterPro" id="IPR029069">
    <property type="entry name" value="HotDog_dom_sf"/>
</dbReference>
<reference evidence="2" key="1">
    <citation type="journal article" date="2015" name="Nature">
        <title>Complex archaea that bridge the gap between prokaryotes and eukaryotes.</title>
        <authorList>
            <person name="Spang A."/>
            <person name="Saw J.H."/>
            <person name="Jorgensen S.L."/>
            <person name="Zaremba-Niedzwiedzka K."/>
            <person name="Martijn J."/>
            <person name="Lind A.E."/>
            <person name="van Eijk R."/>
            <person name="Schleper C."/>
            <person name="Guy L."/>
            <person name="Ettema T.J."/>
        </authorList>
    </citation>
    <scope>NUCLEOTIDE SEQUENCE</scope>
</reference>
<dbReference type="AlphaFoldDB" id="A0A0F9L229"/>
<gene>
    <name evidence="2" type="ORF">LCGC14_1565600</name>
</gene>
<dbReference type="CDD" id="cd03449">
    <property type="entry name" value="R_hydratase"/>
    <property type="match status" value="1"/>
</dbReference>